<evidence type="ECO:0000256" key="1">
    <source>
        <dbReference type="SAM" id="MobiDB-lite"/>
    </source>
</evidence>
<dbReference type="EMBL" id="CAJNNW010031940">
    <property type="protein sequence ID" value="CAE8710092.1"/>
    <property type="molecule type" value="Genomic_DNA"/>
</dbReference>
<dbReference type="Gene3D" id="1.20.58.390">
    <property type="entry name" value="Neurotransmitter-gated ion-channel transmembrane domain"/>
    <property type="match status" value="1"/>
</dbReference>
<dbReference type="OrthoDB" id="406595at2759"/>
<feature type="transmembrane region" description="Helical" evidence="2">
    <location>
        <begin position="364"/>
        <end position="382"/>
    </location>
</feature>
<dbReference type="GO" id="GO:0005216">
    <property type="term" value="F:monoatomic ion channel activity"/>
    <property type="evidence" value="ECO:0007669"/>
    <property type="project" value="InterPro"/>
</dbReference>
<feature type="region of interest" description="Disordered" evidence="1">
    <location>
        <begin position="424"/>
        <end position="446"/>
    </location>
</feature>
<reference evidence="4" key="1">
    <citation type="submission" date="2021-02" db="EMBL/GenBank/DDBJ databases">
        <authorList>
            <person name="Dougan E. K."/>
            <person name="Rhodes N."/>
            <person name="Thang M."/>
            <person name="Chan C."/>
        </authorList>
    </citation>
    <scope>NUCLEOTIDE SEQUENCE</scope>
</reference>
<feature type="transmembrane region" description="Helical" evidence="2">
    <location>
        <begin position="332"/>
        <end position="349"/>
    </location>
</feature>
<dbReference type="SUPFAM" id="SSF90112">
    <property type="entry name" value="Neurotransmitter-gated ion-channel transmembrane pore"/>
    <property type="match status" value="1"/>
</dbReference>
<protein>
    <recommendedName>
        <fullName evidence="7">Neurotransmitter-gated ion-channel ligand-binding domain-containing protein</fullName>
    </recommendedName>
</protein>
<dbReference type="Proteomes" id="UP000654075">
    <property type="component" value="Unassembled WGS sequence"/>
</dbReference>
<dbReference type="AlphaFoldDB" id="A0A813KQ44"/>
<dbReference type="PANTHER" id="PTHR18945">
    <property type="entry name" value="NEUROTRANSMITTER GATED ION CHANNEL"/>
    <property type="match status" value="1"/>
</dbReference>
<accession>A0A813KQ44</accession>
<keyword evidence="2" id="KW-0472">Membrane</keyword>
<dbReference type="InterPro" id="IPR038050">
    <property type="entry name" value="Neuro_actylchol_rec"/>
</dbReference>
<dbReference type="OMA" id="WAFRTIN"/>
<dbReference type="GO" id="GO:0004888">
    <property type="term" value="F:transmembrane signaling receptor activity"/>
    <property type="evidence" value="ECO:0007669"/>
    <property type="project" value="InterPro"/>
</dbReference>
<dbReference type="GO" id="GO:0016020">
    <property type="term" value="C:membrane"/>
    <property type="evidence" value="ECO:0007669"/>
    <property type="project" value="InterPro"/>
</dbReference>
<gene>
    <name evidence="3" type="ORF">PGLA1383_LOCUS15373</name>
    <name evidence="4" type="ORF">PGLA2088_LOCUS35785</name>
</gene>
<evidence type="ECO:0000313" key="6">
    <source>
        <dbReference type="Proteomes" id="UP000654075"/>
    </source>
</evidence>
<dbReference type="Proteomes" id="UP000626109">
    <property type="component" value="Unassembled WGS sequence"/>
</dbReference>
<dbReference type="InterPro" id="IPR006201">
    <property type="entry name" value="Neur_channel"/>
</dbReference>
<name>A0A813KQ44_POLGL</name>
<proteinExistence type="predicted"/>
<keyword evidence="6" id="KW-1185">Reference proteome</keyword>
<evidence type="ECO:0000313" key="3">
    <source>
        <dbReference type="EMBL" id="CAE8596916.1"/>
    </source>
</evidence>
<comment type="caution">
    <text evidence="4">The sequence shown here is derived from an EMBL/GenBank/DDBJ whole genome shotgun (WGS) entry which is preliminary data.</text>
</comment>
<feature type="region of interest" description="Disordered" evidence="1">
    <location>
        <begin position="1"/>
        <end position="25"/>
    </location>
</feature>
<dbReference type="InterPro" id="IPR036719">
    <property type="entry name" value="Neuro-gated_channel_TM_sf"/>
</dbReference>
<evidence type="ECO:0008006" key="7">
    <source>
        <dbReference type="Google" id="ProtNLM"/>
    </source>
</evidence>
<keyword evidence="2" id="KW-1133">Transmembrane helix</keyword>
<dbReference type="EMBL" id="CAJNNV010009009">
    <property type="protein sequence ID" value="CAE8596916.1"/>
    <property type="molecule type" value="Genomic_DNA"/>
</dbReference>
<feature type="transmembrane region" description="Helical" evidence="2">
    <location>
        <begin position="294"/>
        <end position="311"/>
    </location>
</feature>
<evidence type="ECO:0000313" key="4">
    <source>
        <dbReference type="EMBL" id="CAE8710092.1"/>
    </source>
</evidence>
<evidence type="ECO:0000256" key="2">
    <source>
        <dbReference type="SAM" id="Phobius"/>
    </source>
</evidence>
<keyword evidence="2" id="KW-0812">Transmembrane</keyword>
<sequence>MQIGTSDFSPLLGEESPQHKSSFGMDVGDREWLTQNGEFINQYVSQPPPQAGLWDKDEGPLLDRVVCRAMIRVTGIDPRAGTFNLRMKCHWAFRTINPREDTEINFRGVPGVRMPGLQVIVEESRIWKDLTKSEPTVAVAGGSPSATSNRSATLKTIFWRGTSTFAMSGYKLFDMLNFPFDRQILNLERLDFVWRAEKDDTDYFNSMKVVFFDISTESMLCEWSTYPACIEVLNETQSGEQSPSYASKFNVGLRIERKHQFYVKQIFLVTYLITLASCSPLALPPSDDNMGERLSIYSGGLLTLVAFKYGITEHLPSVPYSTFTDDFLMYQLWTVVGCTFETLFAFRLTEDASQNSELDVGENWLLFVVFIFWTLMMLNITFRKPRTRITWKDALHEQLHESFEQIGDPTMNYSLLSGEIGPWQKPSRNGVDLASPSAGKMSAKGPARREIPEIGLQM</sequence>
<organism evidence="4 5">
    <name type="scientific">Polarella glacialis</name>
    <name type="common">Dinoflagellate</name>
    <dbReference type="NCBI Taxonomy" id="89957"/>
    <lineage>
        <taxon>Eukaryota</taxon>
        <taxon>Sar</taxon>
        <taxon>Alveolata</taxon>
        <taxon>Dinophyceae</taxon>
        <taxon>Suessiales</taxon>
        <taxon>Suessiaceae</taxon>
        <taxon>Polarella</taxon>
    </lineage>
</organism>
<feature type="transmembrane region" description="Helical" evidence="2">
    <location>
        <begin position="261"/>
        <end position="282"/>
    </location>
</feature>
<evidence type="ECO:0000313" key="5">
    <source>
        <dbReference type="Proteomes" id="UP000626109"/>
    </source>
</evidence>